<protein>
    <submittedName>
        <fullName evidence="3">RimK family alpha-L-glutamate ligase</fullName>
    </submittedName>
</protein>
<name>A0ABV5C277_9BACL</name>
<keyword evidence="1" id="KW-0547">Nucleotide-binding</keyword>
<reference evidence="3 4" key="1">
    <citation type="submission" date="2024-09" db="EMBL/GenBank/DDBJ databases">
        <title>Paenibacillus zeirhizospherea sp. nov., isolated from surface of the maize (Zea mays) roots in a horticulture field, Hungary.</title>
        <authorList>
            <person name="Marton D."/>
            <person name="Farkas M."/>
            <person name="Bedics A."/>
            <person name="Toth E."/>
            <person name="Tancsics A."/>
            <person name="Boka K."/>
            <person name="Marati G."/>
            <person name="Kriszt B."/>
            <person name="Cserhati M."/>
        </authorList>
    </citation>
    <scope>NUCLEOTIDE SEQUENCE [LARGE SCALE GENOMIC DNA]</scope>
    <source>
        <strain evidence="3 4">JCM 18446</strain>
    </source>
</reference>
<dbReference type="PANTHER" id="PTHR21621:SF0">
    <property type="entry name" value="BETA-CITRYLGLUTAMATE SYNTHASE B-RELATED"/>
    <property type="match status" value="1"/>
</dbReference>
<evidence type="ECO:0000313" key="4">
    <source>
        <dbReference type="Proteomes" id="UP001580430"/>
    </source>
</evidence>
<dbReference type="EMBL" id="JBHIRY010000007">
    <property type="protein sequence ID" value="MFB5760720.1"/>
    <property type="molecule type" value="Genomic_DNA"/>
</dbReference>
<dbReference type="SUPFAM" id="SSF56059">
    <property type="entry name" value="Glutathione synthetase ATP-binding domain-like"/>
    <property type="match status" value="1"/>
</dbReference>
<sequence length="319" mass="36134">MTKAYIIHENESWIIPLRAALEELDVPHEFWHLDEGRLDLSQRPPSGVYYNRMSASSHSRNHRYAPEYTANVLAWLEHHGRTVLNTSRALELEVNKVKQYLELQKFGIETPVTVAAVGKKAVMEAARNFPYRTFITKHNRAGKGLGVYLFDSIENLEVYVNSAVFEDSVDGVTLIQQYIKNEDQVITRCEFIDGKFYYAVRVDTSEGFQLCPADACQIGEQLCPVGEGTSSRPKFEVIEGFSNPLIAKYEAFLQQNGISFAGIEFITDSAGRTYTYDVNTNTNYNPEAEGLADVSGMREIARILKGYLEKERQLAEDSF</sequence>
<accession>A0ABV5C277</accession>
<keyword evidence="1" id="KW-0067">ATP-binding</keyword>
<dbReference type="Proteomes" id="UP001580430">
    <property type="component" value="Unassembled WGS sequence"/>
</dbReference>
<evidence type="ECO:0000259" key="2">
    <source>
        <dbReference type="PROSITE" id="PS50975"/>
    </source>
</evidence>
<organism evidence="3 4">
    <name type="scientific">Paenibacillus medicaginis</name>
    <dbReference type="NCBI Taxonomy" id="1470560"/>
    <lineage>
        <taxon>Bacteria</taxon>
        <taxon>Bacillati</taxon>
        <taxon>Bacillota</taxon>
        <taxon>Bacilli</taxon>
        <taxon>Bacillales</taxon>
        <taxon>Paenibacillaceae</taxon>
        <taxon>Paenibacillus</taxon>
    </lineage>
</organism>
<proteinExistence type="predicted"/>
<keyword evidence="4" id="KW-1185">Reference proteome</keyword>
<dbReference type="Gene3D" id="3.40.50.20">
    <property type="match status" value="1"/>
</dbReference>
<comment type="caution">
    <text evidence="3">The sequence shown here is derived from an EMBL/GenBank/DDBJ whole genome shotgun (WGS) entry which is preliminary data.</text>
</comment>
<dbReference type="InterPro" id="IPR011761">
    <property type="entry name" value="ATP-grasp"/>
</dbReference>
<evidence type="ECO:0000256" key="1">
    <source>
        <dbReference type="PROSITE-ProRule" id="PRU00409"/>
    </source>
</evidence>
<dbReference type="PANTHER" id="PTHR21621">
    <property type="entry name" value="RIBOSOMAL PROTEIN S6 MODIFICATION PROTEIN"/>
    <property type="match status" value="1"/>
</dbReference>
<keyword evidence="3" id="KW-0436">Ligase</keyword>
<dbReference type="PROSITE" id="PS50975">
    <property type="entry name" value="ATP_GRASP"/>
    <property type="match status" value="1"/>
</dbReference>
<dbReference type="GO" id="GO:0016874">
    <property type="term" value="F:ligase activity"/>
    <property type="evidence" value="ECO:0007669"/>
    <property type="project" value="UniProtKB-KW"/>
</dbReference>
<gene>
    <name evidence="3" type="ORF">ACE5LO_09980</name>
</gene>
<evidence type="ECO:0000313" key="3">
    <source>
        <dbReference type="EMBL" id="MFB5760720.1"/>
    </source>
</evidence>
<dbReference type="RefSeq" id="WP_375519870.1">
    <property type="nucleotide sequence ID" value="NZ_JBHIRY010000007.1"/>
</dbReference>
<feature type="domain" description="ATP-grasp" evidence="2">
    <location>
        <begin position="100"/>
        <end position="308"/>
    </location>
</feature>